<keyword evidence="4" id="KW-1133">Transmembrane helix</keyword>
<dbReference type="InterPro" id="IPR003439">
    <property type="entry name" value="ABC_transporter-like_ATP-bd"/>
</dbReference>
<organism evidence="6">
    <name type="scientific">Palpitomonas bilix</name>
    <dbReference type="NCBI Taxonomy" id="652834"/>
    <lineage>
        <taxon>Eukaryota</taxon>
        <taxon>Eukaryota incertae sedis</taxon>
    </lineage>
</organism>
<dbReference type="EMBL" id="HBIB01036372">
    <property type="protein sequence ID" value="CAE0261333.1"/>
    <property type="molecule type" value="Transcribed_RNA"/>
</dbReference>
<evidence type="ECO:0000256" key="2">
    <source>
        <dbReference type="ARBA" id="ARBA00022840"/>
    </source>
</evidence>
<feature type="transmembrane region" description="Helical" evidence="4">
    <location>
        <begin position="70"/>
        <end position="90"/>
    </location>
</feature>
<evidence type="ECO:0000313" key="6">
    <source>
        <dbReference type="EMBL" id="CAE0261333.1"/>
    </source>
</evidence>
<feature type="compositionally biased region" description="Low complexity" evidence="3">
    <location>
        <begin position="111"/>
        <end position="127"/>
    </location>
</feature>
<protein>
    <recommendedName>
        <fullName evidence="5">ABC transporter domain-containing protein</fullName>
    </recommendedName>
</protein>
<dbReference type="GO" id="GO:0140359">
    <property type="term" value="F:ABC-type transporter activity"/>
    <property type="evidence" value="ECO:0007669"/>
    <property type="project" value="InterPro"/>
</dbReference>
<sequence length="597" mass="64572">MLTDMTTTEELHQTLSLLFGPYILPASFFVMQITHLKARAQAELSFLTGDDGQGGGISLFLLDPHIQTSITVLLFHILLLTTVLVAFEFYTERDFFSPSLPPLLSPPSSSSASLSSSSLLTSSTTSTNSDGSERDTRSSEGEEVVMRGRRLKKVFSPSSSFLSSFSSPTSLLRKWWANMRRGRGRGSGSVVAVDGVDVMIQRGECYTVLGPNGAGKSTIISMLAGRARPTSGEVEVEGSVFDTSGIGVCMQENALFPFLSGKEHLHLFSYLRHTMQARVKKGETWSREEVEGEVEDIKESIALKKGFLFPSKTYSGGMKRKLCLAMSMIANDGIAVVDEPSSGVDVVSKRCIWASVRSHLLHRRRSLLLTTHSMEEAEVLSSRVALMSRGKIVKEGSPQTLIDSINSDYVVIIDVCEEGGKGRGEGEGEGEDWMEGFDTPSLSTVVVGGGGGGGVRREWKRPTQTGESEQGRRRVEADLVSHFSSCAGEVVVVSQQGPPQQGNGSIQSTAMTEIGVGDGQIKLRLRSVRSLSSLCVCLHALDKGVYPAFSLAQPSLEDVFFSIVQGEGEMGQNEGGERAHGEAASWVRRHDNGLLEV</sequence>
<feature type="region of interest" description="Disordered" evidence="3">
    <location>
        <begin position="450"/>
        <end position="472"/>
    </location>
</feature>
<dbReference type="Gene3D" id="3.40.50.300">
    <property type="entry name" value="P-loop containing nucleotide triphosphate hydrolases"/>
    <property type="match status" value="1"/>
</dbReference>
<dbReference type="PROSITE" id="PS50893">
    <property type="entry name" value="ABC_TRANSPORTER_2"/>
    <property type="match status" value="1"/>
</dbReference>
<dbReference type="InterPro" id="IPR027417">
    <property type="entry name" value="P-loop_NTPase"/>
</dbReference>
<dbReference type="InterPro" id="IPR003593">
    <property type="entry name" value="AAA+_ATPase"/>
</dbReference>
<dbReference type="Pfam" id="PF00005">
    <property type="entry name" value="ABC_tran"/>
    <property type="match status" value="1"/>
</dbReference>
<gene>
    <name evidence="6" type="ORF">PBIL07802_LOCUS23623</name>
</gene>
<feature type="transmembrane region" description="Helical" evidence="4">
    <location>
        <begin position="12"/>
        <end position="31"/>
    </location>
</feature>
<dbReference type="SUPFAM" id="SSF52540">
    <property type="entry name" value="P-loop containing nucleoside triphosphate hydrolases"/>
    <property type="match status" value="1"/>
</dbReference>
<keyword evidence="1" id="KW-0547">Nucleotide-binding</keyword>
<keyword evidence="2" id="KW-0067">ATP-binding</keyword>
<evidence type="ECO:0000256" key="4">
    <source>
        <dbReference type="SAM" id="Phobius"/>
    </source>
</evidence>
<proteinExistence type="predicted"/>
<dbReference type="SMART" id="SM00382">
    <property type="entry name" value="AAA"/>
    <property type="match status" value="1"/>
</dbReference>
<dbReference type="GO" id="GO:0016020">
    <property type="term" value="C:membrane"/>
    <property type="evidence" value="ECO:0007669"/>
    <property type="project" value="InterPro"/>
</dbReference>
<feature type="region of interest" description="Disordered" evidence="3">
    <location>
        <begin position="111"/>
        <end position="144"/>
    </location>
</feature>
<feature type="domain" description="ABC transporter" evidence="5">
    <location>
        <begin position="174"/>
        <end position="414"/>
    </location>
</feature>
<dbReference type="InterPro" id="IPR017871">
    <property type="entry name" value="ABC_transporter-like_CS"/>
</dbReference>
<reference evidence="6" key="1">
    <citation type="submission" date="2021-01" db="EMBL/GenBank/DDBJ databases">
        <authorList>
            <person name="Corre E."/>
            <person name="Pelletier E."/>
            <person name="Niang G."/>
            <person name="Scheremetjew M."/>
            <person name="Finn R."/>
            <person name="Kale V."/>
            <person name="Holt S."/>
            <person name="Cochrane G."/>
            <person name="Meng A."/>
            <person name="Brown T."/>
            <person name="Cohen L."/>
        </authorList>
    </citation>
    <scope>NUCLEOTIDE SEQUENCE</scope>
    <source>
        <strain evidence="6">NIES-2562</strain>
    </source>
</reference>
<name>A0A7S3DLB9_9EUKA</name>
<keyword evidence="4" id="KW-0472">Membrane</keyword>
<accession>A0A7S3DLB9</accession>
<dbReference type="GO" id="GO:0005524">
    <property type="term" value="F:ATP binding"/>
    <property type="evidence" value="ECO:0007669"/>
    <property type="project" value="UniProtKB-KW"/>
</dbReference>
<dbReference type="AlphaFoldDB" id="A0A7S3DLB9"/>
<evidence type="ECO:0000256" key="3">
    <source>
        <dbReference type="SAM" id="MobiDB-lite"/>
    </source>
</evidence>
<dbReference type="GO" id="GO:0016887">
    <property type="term" value="F:ATP hydrolysis activity"/>
    <property type="evidence" value="ECO:0007669"/>
    <property type="project" value="InterPro"/>
</dbReference>
<feature type="compositionally biased region" description="Basic and acidic residues" evidence="3">
    <location>
        <begin position="131"/>
        <end position="144"/>
    </location>
</feature>
<keyword evidence="4" id="KW-0812">Transmembrane</keyword>
<evidence type="ECO:0000259" key="5">
    <source>
        <dbReference type="PROSITE" id="PS50893"/>
    </source>
</evidence>
<dbReference type="PROSITE" id="PS00211">
    <property type="entry name" value="ABC_TRANSPORTER_1"/>
    <property type="match status" value="1"/>
</dbReference>
<dbReference type="PANTHER" id="PTHR19229">
    <property type="entry name" value="ATP-BINDING CASSETTE TRANSPORTER SUBFAMILY A ABCA"/>
    <property type="match status" value="1"/>
</dbReference>
<evidence type="ECO:0000256" key="1">
    <source>
        <dbReference type="ARBA" id="ARBA00022741"/>
    </source>
</evidence>
<dbReference type="InterPro" id="IPR026082">
    <property type="entry name" value="ABCA"/>
</dbReference>